<keyword evidence="1" id="KW-0614">Plasmid</keyword>
<evidence type="ECO:0000313" key="1">
    <source>
        <dbReference type="EMBL" id="ADO83734.1"/>
    </source>
</evidence>
<keyword evidence="1" id="KW-0808">Transferase</keyword>
<protein>
    <submittedName>
        <fullName evidence="1">SAM-dependent methyltransferase</fullName>
    </submittedName>
</protein>
<name>E3HBB9_ILYPC</name>
<accession>E3HBB9</accession>
<evidence type="ECO:0000313" key="2">
    <source>
        <dbReference type="Proteomes" id="UP000006875"/>
    </source>
</evidence>
<gene>
    <name evidence="1" type="ordered locus">Ilyop_1963</name>
</gene>
<dbReference type="HOGENOM" id="CLU_2752373_0_0_0"/>
<organism evidence="1 2">
    <name type="scientific">Ilyobacter polytropus (strain ATCC 51220 / DSM 2926 / LMG 16218 / CuHBu1)</name>
    <dbReference type="NCBI Taxonomy" id="572544"/>
    <lineage>
        <taxon>Bacteria</taxon>
        <taxon>Fusobacteriati</taxon>
        <taxon>Fusobacteriota</taxon>
        <taxon>Fusobacteriia</taxon>
        <taxon>Fusobacteriales</taxon>
        <taxon>Fusobacteriaceae</taxon>
        <taxon>Ilyobacter</taxon>
    </lineage>
</organism>
<dbReference type="RefSeq" id="WP_013388396.1">
    <property type="nucleotide sequence ID" value="NC_014633.1"/>
</dbReference>
<keyword evidence="2" id="KW-1185">Reference proteome</keyword>
<sequence length="70" mass="8303">MNGSEKELLEKTVKFLEDLGKQSKFLTPGEHRALLRKYGIGNIEALRKFWKFKKKQLEKLKNIKIQEVKE</sequence>
<geneLocation type="plasmid" evidence="1 2">
    <name>pILYOP01</name>
</geneLocation>
<dbReference type="EMBL" id="CP002282">
    <property type="protein sequence ID" value="ADO83734.1"/>
    <property type="molecule type" value="Genomic_DNA"/>
</dbReference>
<reference evidence="1 2" key="1">
    <citation type="journal article" date="2010" name="Stand. Genomic Sci.">
        <title>Complete genome sequence of Ilyobacter polytropus type strain (CuHbu1).</title>
        <authorList>
            <person name="Sikorski J."/>
            <person name="Chertkov O."/>
            <person name="Lapidus A."/>
            <person name="Nolan M."/>
            <person name="Lucas S."/>
            <person name="Del Rio T.G."/>
            <person name="Tice H."/>
            <person name="Cheng J.F."/>
            <person name="Tapia R."/>
            <person name="Han C."/>
            <person name="Goodwin L."/>
            <person name="Pitluck S."/>
            <person name="Liolios K."/>
            <person name="Ivanova N."/>
            <person name="Mavromatis K."/>
            <person name="Mikhailova N."/>
            <person name="Pati A."/>
            <person name="Chen A."/>
            <person name="Palaniappan K."/>
            <person name="Land M."/>
            <person name="Hauser L."/>
            <person name="Chang Y.J."/>
            <person name="Jeffries C.D."/>
            <person name="Brambilla E."/>
            <person name="Yasawong M."/>
            <person name="Rohde M."/>
            <person name="Pukall R."/>
            <person name="Spring S."/>
            <person name="Goker M."/>
            <person name="Woyke T."/>
            <person name="Bristow J."/>
            <person name="Eisen J.A."/>
            <person name="Markowitz V."/>
            <person name="Hugenholtz P."/>
            <person name="Kyrpides N.C."/>
            <person name="Klenk H.P."/>
        </authorList>
    </citation>
    <scope>NUCLEOTIDE SEQUENCE [LARGE SCALE GENOMIC DNA]</scope>
    <source>
        <strain evidence="2">ATCC 51220 / DSM 2926 / LMG 16218 / CuHBu1</strain>
        <plasmid evidence="2">pILYOP01</plasmid>
    </source>
</reference>
<keyword evidence="1" id="KW-0489">Methyltransferase</keyword>
<dbReference type="Proteomes" id="UP000006875">
    <property type="component" value="Plasmid pILYOP01"/>
</dbReference>
<dbReference type="KEGG" id="ipo:Ilyop_1963"/>
<proteinExistence type="predicted"/>
<dbReference type="GO" id="GO:0008168">
    <property type="term" value="F:methyltransferase activity"/>
    <property type="evidence" value="ECO:0007669"/>
    <property type="project" value="UniProtKB-KW"/>
</dbReference>
<dbReference type="GO" id="GO:0032259">
    <property type="term" value="P:methylation"/>
    <property type="evidence" value="ECO:0007669"/>
    <property type="project" value="UniProtKB-KW"/>
</dbReference>
<dbReference type="AlphaFoldDB" id="E3HBB9"/>